<dbReference type="EMBL" id="HG713244">
    <property type="protein sequence ID" value="CDJ53024.1"/>
    <property type="molecule type" value="Genomic_DNA"/>
</dbReference>
<feature type="compositionally biased region" description="Gly residues" evidence="1">
    <location>
        <begin position="162"/>
        <end position="178"/>
    </location>
</feature>
<feature type="compositionally biased region" description="Gly residues" evidence="1">
    <location>
        <begin position="405"/>
        <end position="427"/>
    </location>
</feature>
<gene>
    <name evidence="3" type="ORF">EBH_0005840</name>
</gene>
<keyword evidence="2" id="KW-0472">Membrane</keyword>
<feature type="region of interest" description="Disordered" evidence="1">
    <location>
        <begin position="1"/>
        <end position="124"/>
    </location>
</feature>
<feature type="compositionally biased region" description="Low complexity" evidence="1">
    <location>
        <begin position="141"/>
        <end position="161"/>
    </location>
</feature>
<feature type="region of interest" description="Disordered" evidence="1">
    <location>
        <begin position="141"/>
        <end position="209"/>
    </location>
</feature>
<dbReference type="AlphaFoldDB" id="U6LWQ8"/>
<dbReference type="VEuPathDB" id="ToxoDB:EBH_0005840"/>
<reference evidence="3" key="2">
    <citation type="submission" date="2013-10" db="EMBL/GenBank/DDBJ databases">
        <authorList>
            <person name="Aslett M."/>
        </authorList>
    </citation>
    <scope>NUCLEOTIDE SEQUENCE [LARGE SCALE GENOMIC DNA]</scope>
    <source>
        <strain evidence="3">Houghton</strain>
    </source>
</reference>
<proteinExistence type="predicted"/>
<evidence type="ECO:0000313" key="4">
    <source>
        <dbReference type="Proteomes" id="UP000030750"/>
    </source>
</evidence>
<name>U6LWQ8_9EIME</name>
<reference evidence="3" key="1">
    <citation type="submission" date="2013-10" db="EMBL/GenBank/DDBJ databases">
        <title>Genomic analysis of the causative agents of coccidiosis in chickens.</title>
        <authorList>
            <person name="Reid A.J."/>
            <person name="Blake D."/>
            <person name="Billington K."/>
            <person name="Browne H."/>
            <person name="Dunn M."/>
            <person name="Hung S."/>
            <person name="Kawahara F."/>
            <person name="Miranda-Saavedra D."/>
            <person name="Mourier T."/>
            <person name="Nagra H."/>
            <person name="Otto T.D."/>
            <person name="Rawlings N."/>
            <person name="Sanchez A."/>
            <person name="Sanders M."/>
            <person name="Subramaniam C."/>
            <person name="Tay Y."/>
            <person name="Dear P."/>
            <person name="Doerig C."/>
            <person name="Gruber A."/>
            <person name="Parkinson J."/>
            <person name="Shirley M."/>
            <person name="Wan K.L."/>
            <person name="Berriman M."/>
            <person name="Tomley F."/>
            <person name="Pain A."/>
        </authorList>
    </citation>
    <scope>NUCLEOTIDE SEQUENCE [LARGE SCALE GENOMIC DNA]</scope>
    <source>
        <strain evidence="3">Houghton</strain>
    </source>
</reference>
<feature type="compositionally biased region" description="Pro residues" evidence="1">
    <location>
        <begin position="339"/>
        <end position="359"/>
    </location>
</feature>
<feature type="transmembrane region" description="Helical" evidence="2">
    <location>
        <begin position="642"/>
        <end position="661"/>
    </location>
</feature>
<evidence type="ECO:0000313" key="3">
    <source>
        <dbReference type="EMBL" id="CDJ53024.1"/>
    </source>
</evidence>
<dbReference type="OrthoDB" id="354905at2759"/>
<sequence>MPSEGPDGSSSFSSRSSQRFVSAGQGLRRRGAPGGSGGPPSSTVAGGPLRGRGGPFPPVLTEGETIERNNTLIRSSEHDKPSVLAPPTDALLNLFAEQQGEERRHPSGGPSGGPPGAPAGAFYAPDRSSAFVSATDIDDSFVSPVSSSDASRRSAQGQEGAPEGGPFGAPVAGWGGLRGPLADDSNQGPPSRFSSGAAAAAAATDARQQQGEEWQRGVGGWLGFIREVLFLLQQLWQQLQQQVYGAAAAWRLGASSFLSACKWLCIMTFVGLLLLGCIGCCFAAAAAVSYSLLFAFSYPPPLHQFPVHLNYTPNMTAALNTAYSKLSTPHQSTDIQTGAPPPKGPPPGGPPPWAPPLGAPLPAEDEDEAAKGEGGGPPPAFSRSTAPAAAAPFAASGGPWHTGAPWGGGPWAGGPWGGANWGGGPSGGAPWWGPPGGPPDSTGPLEEPFAVATVPFSNRTWELLPEDEGLFAAPLPAISSHWQQQQQQQQQQFVSPSPPYLAQEAKVPAFASDVVLSVSLPGCCCSSSSSNSSSSNCSSSPSVAMVYLLLFGREGRLVARSSRPLPNPSACCCSMFAFFSSLFGSSSSQKEIKMMEGLSHPLVSQLQFARVYVHPKLPLLGASLTFLPRPQGLRLFVIEHPYLALLLLTLLLLAAAAAAFLCCCCCCCTYLLTRDREEDDYAQLSGGPPTRSSEGPPPQGAPQAALITDSGGAHTPQLDSYSWGVCTDTPTAAASMQRRASTNN</sequence>
<feature type="region of interest" description="Disordered" evidence="1">
    <location>
        <begin position="329"/>
        <end position="444"/>
    </location>
</feature>
<keyword evidence="4" id="KW-1185">Reference proteome</keyword>
<dbReference type="Proteomes" id="UP000030750">
    <property type="component" value="Unassembled WGS sequence"/>
</dbReference>
<accession>U6LWQ8</accession>
<protein>
    <submittedName>
        <fullName evidence="3">Uncharacterized protein</fullName>
    </submittedName>
</protein>
<evidence type="ECO:0000256" key="2">
    <source>
        <dbReference type="SAM" id="Phobius"/>
    </source>
</evidence>
<organism evidence="3 4">
    <name type="scientific">Eimeria brunetti</name>
    <dbReference type="NCBI Taxonomy" id="51314"/>
    <lineage>
        <taxon>Eukaryota</taxon>
        <taxon>Sar</taxon>
        <taxon>Alveolata</taxon>
        <taxon>Apicomplexa</taxon>
        <taxon>Conoidasida</taxon>
        <taxon>Coccidia</taxon>
        <taxon>Eucoccidiorida</taxon>
        <taxon>Eimeriorina</taxon>
        <taxon>Eimeriidae</taxon>
        <taxon>Eimeria</taxon>
    </lineage>
</organism>
<feature type="region of interest" description="Disordered" evidence="1">
    <location>
        <begin position="681"/>
        <end position="721"/>
    </location>
</feature>
<feature type="compositionally biased region" description="Low complexity" evidence="1">
    <location>
        <begin position="381"/>
        <end position="404"/>
    </location>
</feature>
<keyword evidence="2" id="KW-1133">Transmembrane helix</keyword>
<feature type="transmembrane region" description="Helical" evidence="2">
    <location>
        <begin position="266"/>
        <end position="296"/>
    </location>
</feature>
<evidence type="ECO:0000256" key="1">
    <source>
        <dbReference type="SAM" id="MobiDB-lite"/>
    </source>
</evidence>
<keyword evidence="2" id="KW-0812">Transmembrane</keyword>
<feature type="compositionally biased region" description="Low complexity" evidence="1">
    <location>
        <begin position="9"/>
        <end position="22"/>
    </location>
</feature>
<feature type="compositionally biased region" description="Polar residues" evidence="1">
    <location>
        <begin position="184"/>
        <end position="194"/>
    </location>
</feature>